<dbReference type="EnsemblMetazoa" id="XM_030987017">
    <property type="protein sequence ID" value="XP_030842877"/>
    <property type="gene ID" value="LOC578677"/>
</dbReference>
<dbReference type="KEGG" id="spu:578677"/>
<dbReference type="Pfam" id="PF01823">
    <property type="entry name" value="MACPF"/>
    <property type="match status" value="1"/>
</dbReference>
<keyword evidence="3" id="KW-1185">Reference proteome</keyword>
<dbReference type="GeneID" id="578677"/>
<dbReference type="InterPro" id="IPR031569">
    <property type="entry name" value="ApeC"/>
</dbReference>
<reference evidence="2" key="2">
    <citation type="submission" date="2021-01" db="UniProtKB">
        <authorList>
            <consortium name="EnsemblMetazoa"/>
        </authorList>
    </citation>
    <scope>IDENTIFICATION</scope>
</reference>
<dbReference type="PANTHER" id="PTHR19324">
    <property type="entry name" value="PERFORIN-LIKE PROTEIN 1"/>
    <property type="match status" value="1"/>
</dbReference>
<dbReference type="InterPro" id="IPR020864">
    <property type="entry name" value="MACPF"/>
</dbReference>
<sequence length="595" mass="65157">MLTSLLAESSTVLASCTIPIRTELRAMMFGGVKNAAILVLMVTTIAVDSSAVQPTPSAITFIGIGYNILDGNPEGGEIGSGGVDPGLLVSRRIFELSYDESKLSSNNAYRVPDEVYFVSRDSSVTSSSRTTFHGTESYASKLSAQVDVSGSYSGVFASAEFAASARYETISNRMASQGSVFFATQTIRNLGNARYLTELARPNGYALNNGFVSDACSLPNSYNEAAYMQFLEAWGTHVVIEVDLGTREGTNYEESKSSFIEYASTQVSASLSASGSYKGYSASIAVNMDSFNSGMESGTSFGSTYSSYTVGSSSLNEPIKLELLGMHEVFDEDYWTLLSSYLDSGHCTSSFQRSSVGSNVLTAMQGYANYRSIAQRTGDGLVLIPLTWPDGTYGLPKPTSGCPDSEFTWPEGYRYHDTEDNNSNNQWSNPLNLAGSFSRNNMRHHFCMKTTSIVDSNLQWSWQPGSYCIYKYNTCPTGFTEGNIYWDDEDDNNVNSASGTLPSGDYGANTRLYFCCRSDGVTDRGIFLPTEDNFMLFPLYSTCQAVNGMTVTKSWFRWDNEDDNNGDSQTAIHPYEGLQDGGHNIVLYFCYYQRS</sequence>
<dbReference type="SMART" id="SM00457">
    <property type="entry name" value="MACPF"/>
    <property type="match status" value="1"/>
</dbReference>
<dbReference type="PANTHER" id="PTHR19324:SF33">
    <property type="entry name" value="MUCIN-5AC"/>
    <property type="match status" value="1"/>
</dbReference>
<dbReference type="Pfam" id="PF16977">
    <property type="entry name" value="ApeC"/>
    <property type="match status" value="1"/>
</dbReference>
<dbReference type="Proteomes" id="UP000007110">
    <property type="component" value="Unassembled WGS sequence"/>
</dbReference>
<dbReference type="PROSITE" id="PS51412">
    <property type="entry name" value="MACPF_2"/>
    <property type="match status" value="1"/>
</dbReference>
<name>A0A7M7NWP9_STRPU</name>
<dbReference type="OrthoDB" id="1366754at2759"/>
<dbReference type="OMA" id="RHEYKYI"/>
<evidence type="ECO:0000259" key="1">
    <source>
        <dbReference type="PROSITE" id="PS51412"/>
    </source>
</evidence>
<reference evidence="3" key="1">
    <citation type="submission" date="2015-02" db="EMBL/GenBank/DDBJ databases">
        <title>Genome sequencing for Strongylocentrotus purpuratus.</title>
        <authorList>
            <person name="Murali S."/>
            <person name="Liu Y."/>
            <person name="Vee V."/>
            <person name="English A."/>
            <person name="Wang M."/>
            <person name="Skinner E."/>
            <person name="Han Y."/>
            <person name="Muzny D.M."/>
            <person name="Worley K.C."/>
            <person name="Gibbs R.A."/>
        </authorList>
    </citation>
    <scope>NUCLEOTIDE SEQUENCE</scope>
</reference>
<dbReference type="InParanoid" id="A0A7M7NWP9"/>
<proteinExistence type="predicted"/>
<feature type="domain" description="MACPF" evidence="1">
    <location>
        <begin position="45"/>
        <end position="389"/>
    </location>
</feature>
<evidence type="ECO:0000313" key="2">
    <source>
        <dbReference type="EnsemblMetazoa" id="XP_030842877"/>
    </source>
</evidence>
<protein>
    <recommendedName>
        <fullName evidence="1">MACPF domain-containing protein</fullName>
    </recommendedName>
</protein>
<accession>A0A7M7NWP9</accession>
<dbReference type="RefSeq" id="XP_030842877.1">
    <property type="nucleotide sequence ID" value="XM_030987017.1"/>
</dbReference>
<evidence type="ECO:0000313" key="3">
    <source>
        <dbReference type="Proteomes" id="UP000007110"/>
    </source>
</evidence>
<organism evidence="2 3">
    <name type="scientific">Strongylocentrotus purpuratus</name>
    <name type="common">Purple sea urchin</name>
    <dbReference type="NCBI Taxonomy" id="7668"/>
    <lineage>
        <taxon>Eukaryota</taxon>
        <taxon>Metazoa</taxon>
        <taxon>Echinodermata</taxon>
        <taxon>Eleutherozoa</taxon>
        <taxon>Echinozoa</taxon>
        <taxon>Echinoidea</taxon>
        <taxon>Euechinoidea</taxon>
        <taxon>Echinacea</taxon>
        <taxon>Camarodonta</taxon>
        <taxon>Echinidea</taxon>
        <taxon>Strongylocentrotidae</taxon>
        <taxon>Strongylocentrotus</taxon>
    </lineage>
</organism>
<dbReference type="AlphaFoldDB" id="A0A7M7NWP9"/>